<dbReference type="GO" id="GO:0051539">
    <property type="term" value="F:4 iron, 4 sulfur cluster binding"/>
    <property type="evidence" value="ECO:0007669"/>
    <property type="project" value="UniProtKB-KW"/>
</dbReference>
<reference evidence="6 7" key="1">
    <citation type="journal article" date="2017" name="Front. Microbiol.">
        <title>Genome Sequence of Desulfurella amilsii Strain TR1 and Comparative Genomics of Desulfurellaceae Family.</title>
        <authorList>
            <person name="Florentino A.P."/>
            <person name="Stams A.J."/>
            <person name="Sanchez-Andrea I."/>
        </authorList>
    </citation>
    <scope>NUCLEOTIDE SEQUENCE [LARGE SCALE GENOMIC DNA]</scope>
    <source>
        <strain evidence="6 7">TR1</strain>
    </source>
</reference>
<name>A0A1X4XZC9_9BACT</name>
<evidence type="ECO:0000256" key="2">
    <source>
        <dbReference type="ARBA" id="ARBA00022723"/>
    </source>
</evidence>
<dbReference type="EMBL" id="MDSU01000001">
    <property type="protein sequence ID" value="OSS42901.1"/>
    <property type="molecule type" value="Genomic_DNA"/>
</dbReference>
<dbReference type="STRING" id="1562698.DESAMIL20_9"/>
<evidence type="ECO:0000256" key="3">
    <source>
        <dbReference type="ARBA" id="ARBA00023004"/>
    </source>
</evidence>
<dbReference type="GO" id="GO:0046872">
    <property type="term" value="F:metal ion binding"/>
    <property type="evidence" value="ECO:0007669"/>
    <property type="project" value="UniProtKB-KW"/>
</dbReference>
<dbReference type="RefSeq" id="WP_086032839.1">
    <property type="nucleotide sequence ID" value="NZ_MDSU01000001.1"/>
</dbReference>
<dbReference type="CDD" id="cd10551">
    <property type="entry name" value="PsrB"/>
    <property type="match status" value="1"/>
</dbReference>
<keyword evidence="1" id="KW-0004">4Fe-4S</keyword>
<dbReference type="PROSITE" id="PS51379">
    <property type="entry name" value="4FE4S_FER_2"/>
    <property type="match status" value="2"/>
</dbReference>
<keyword evidence="7" id="KW-1185">Reference proteome</keyword>
<dbReference type="OrthoDB" id="9789030at2"/>
<proteinExistence type="predicted"/>
<gene>
    <name evidence="6" type="ORF">DESAMIL20_9</name>
</gene>
<dbReference type="Gene3D" id="3.30.70.20">
    <property type="match status" value="2"/>
</dbReference>
<protein>
    <submittedName>
        <fullName evidence="6">Tetrathionate reductase subunit B</fullName>
    </submittedName>
</protein>
<dbReference type="PANTHER" id="PTHR43177">
    <property type="entry name" value="PROTEIN NRFC"/>
    <property type="match status" value="1"/>
</dbReference>
<organism evidence="6 7">
    <name type="scientific">Desulfurella amilsii</name>
    <dbReference type="NCBI Taxonomy" id="1562698"/>
    <lineage>
        <taxon>Bacteria</taxon>
        <taxon>Pseudomonadati</taxon>
        <taxon>Campylobacterota</taxon>
        <taxon>Desulfurellia</taxon>
        <taxon>Desulfurellales</taxon>
        <taxon>Desulfurellaceae</taxon>
        <taxon>Desulfurella</taxon>
    </lineage>
</organism>
<keyword evidence="3" id="KW-0408">Iron</keyword>
<evidence type="ECO:0000256" key="1">
    <source>
        <dbReference type="ARBA" id="ARBA00022485"/>
    </source>
</evidence>
<evidence type="ECO:0000313" key="6">
    <source>
        <dbReference type="EMBL" id="OSS42901.1"/>
    </source>
</evidence>
<evidence type="ECO:0000256" key="4">
    <source>
        <dbReference type="ARBA" id="ARBA00023014"/>
    </source>
</evidence>
<sequence length="198" mass="22230">MALFERPKKEKNYAMVIVQDRCVDCKACEVACKAMWEVPDGKLNYRTKVLDIDKVENSERKMIFMPILCNQCDNPPCVWVCPTGASYKRKSDGIVLVTPNMCIGCKACMEACPYDARYYNEELGAVDKCTFCLPRLESGLEPACVQTCVGGSRNFGDLNDPNSVVSKLLKEATNYWVLKPEDGTFPNDFYISNSAKVE</sequence>
<dbReference type="PANTHER" id="PTHR43177:SF3">
    <property type="entry name" value="PROTEIN NRFC HOMOLOG"/>
    <property type="match status" value="1"/>
</dbReference>
<evidence type="ECO:0000313" key="7">
    <source>
        <dbReference type="Proteomes" id="UP000194141"/>
    </source>
</evidence>
<keyword evidence="4" id="KW-0411">Iron-sulfur</keyword>
<dbReference type="Proteomes" id="UP000194141">
    <property type="component" value="Unassembled WGS sequence"/>
</dbReference>
<keyword evidence="2" id="KW-0479">Metal-binding</keyword>
<dbReference type="PROSITE" id="PS00198">
    <property type="entry name" value="4FE4S_FER_1"/>
    <property type="match status" value="1"/>
</dbReference>
<feature type="domain" description="4Fe-4S ferredoxin-type" evidence="5">
    <location>
        <begin position="13"/>
        <end position="41"/>
    </location>
</feature>
<dbReference type="SUPFAM" id="SSF54862">
    <property type="entry name" value="4Fe-4S ferredoxins"/>
    <property type="match status" value="1"/>
</dbReference>
<dbReference type="AlphaFoldDB" id="A0A1X4XZC9"/>
<dbReference type="InterPro" id="IPR017900">
    <property type="entry name" value="4Fe4S_Fe_S_CS"/>
</dbReference>
<evidence type="ECO:0000259" key="5">
    <source>
        <dbReference type="PROSITE" id="PS51379"/>
    </source>
</evidence>
<dbReference type="InterPro" id="IPR017896">
    <property type="entry name" value="4Fe4S_Fe-S-bd"/>
</dbReference>
<dbReference type="InterPro" id="IPR050954">
    <property type="entry name" value="ET_IronSulfur_Cluster-Binding"/>
</dbReference>
<feature type="domain" description="4Fe-4S ferredoxin-type" evidence="5">
    <location>
        <begin position="93"/>
        <end position="122"/>
    </location>
</feature>
<accession>A0A1X4XZC9</accession>
<comment type="caution">
    <text evidence="6">The sequence shown here is derived from an EMBL/GenBank/DDBJ whole genome shotgun (WGS) entry which is preliminary data.</text>
</comment>
<dbReference type="Pfam" id="PF13247">
    <property type="entry name" value="Fer4_11"/>
    <property type="match status" value="1"/>
</dbReference>